<evidence type="ECO:0000313" key="2">
    <source>
        <dbReference type="EMBL" id="KAJ8297978.1"/>
    </source>
</evidence>
<reference evidence="2 3" key="1">
    <citation type="submission" date="2022-12" db="EMBL/GenBank/DDBJ databases">
        <title>Chromosome-level genome of Tegillarca granosa.</title>
        <authorList>
            <person name="Kim J."/>
        </authorList>
    </citation>
    <scope>NUCLEOTIDE SEQUENCE [LARGE SCALE GENOMIC DNA]</scope>
    <source>
        <strain evidence="2">Teg-2019</strain>
        <tissue evidence="2">Adductor muscle</tissue>
    </source>
</reference>
<evidence type="ECO:0000313" key="3">
    <source>
        <dbReference type="Proteomes" id="UP001217089"/>
    </source>
</evidence>
<dbReference type="Gene3D" id="1.10.150.130">
    <property type="match status" value="1"/>
</dbReference>
<comment type="caution">
    <text evidence="2">The sequence shown here is derived from an EMBL/GenBank/DDBJ whole genome shotgun (WGS) entry which is preliminary data.</text>
</comment>
<accession>A0ABQ9DXK0</accession>
<name>A0ABQ9DXK0_TEGGR</name>
<keyword evidence="1" id="KW-0238">DNA-binding</keyword>
<dbReference type="EMBL" id="JARBDR010000923">
    <property type="protein sequence ID" value="KAJ8297978.1"/>
    <property type="molecule type" value="Genomic_DNA"/>
</dbReference>
<proteinExistence type="predicted"/>
<sequence>MAQYLLKSESGSTIVKYQSYFSKWEHFIHNEGHCNMPANPVHITIYFTKLLDNHASYHVLSSSKYDIKCLNELSGYSDTTNNVFVNNLVLNVERQFVKKKKAIVLLGFNGANVPIERYLYKQTILNSFQTIFKLCNVVEKSMHLCSLNNKKEF</sequence>
<keyword evidence="3" id="KW-1185">Reference proteome</keyword>
<dbReference type="InterPro" id="IPR010998">
    <property type="entry name" value="Integrase_recombinase_N"/>
</dbReference>
<gene>
    <name evidence="2" type="ORF">KUTeg_024509</name>
</gene>
<organism evidence="2 3">
    <name type="scientific">Tegillarca granosa</name>
    <name type="common">Malaysian cockle</name>
    <name type="synonym">Anadara granosa</name>
    <dbReference type="NCBI Taxonomy" id="220873"/>
    <lineage>
        <taxon>Eukaryota</taxon>
        <taxon>Metazoa</taxon>
        <taxon>Spiralia</taxon>
        <taxon>Lophotrochozoa</taxon>
        <taxon>Mollusca</taxon>
        <taxon>Bivalvia</taxon>
        <taxon>Autobranchia</taxon>
        <taxon>Pteriomorphia</taxon>
        <taxon>Arcoida</taxon>
        <taxon>Arcoidea</taxon>
        <taxon>Arcidae</taxon>
        <taxon>Tegillarca</taxon>
    </lineage>
</organism>
<evidence type="ECO:0000256" key="1">
    <source>
        <dbReference type="ARBA" id="ARBA00023125"/>
    </source>
</evidence>
<dbReference type="SUPFAM" id="SSF47823">
    <property type="entry name" value="lambda integrase-like, N-terminal domain"/>
    <property type="match status" value="1"/>
</dbReference>
<dbReference type="Proteomes" id="UP001217089">
    <property type="component" value="Unassembled WGS sequence"/>
</dbReference>
<protein>
    <submittedName>
        <fullName evidence="2">Uncharacterized protein</fullName>
    </submittedName>
</protein>